<gene>
    <name evidence="1" type="ORF">DIAAKJNI_00228</name>
</gene>
<organism evidence="1 2">
    <name type="scientific">Candidatus Argoarchaeum ethanivorans</name>
    <dbReference type="NCBI Taxonomy" id="2608793"/>
    <lineage>
        <taxon>Archaea</taxon>
        <taxon>Methanobacteriati</taxon>
        <taxon>Methanobacteriota</taxon>
        <taxon>Stenosarchaea group</taxon>
        <taxon>Methanomicrobia</taxon>
        <taxon>Methanosarcinales</taxon>
        <taxon>Methanosarcinales incertae sedis</taxon>
        <taxon>GOM Arc I cluster</taxon>
        <taxon>Candidatus Argoarchaeum</taxon>
    </lineage>
</organism>
<evidence type="ECO:0000313" key="2">
    <source>
        <dbReference type="Proteomes" id="UP000639006"/>
    </source>
</evidence>
<dbReference type="Proteomes" id="UP000639006">
    <property type="component" value="Unassembled WGS sequence"/>
</dbReference>
<dbReference type="EMBL" id="CAJHIQ010000009">
    <property type="protein sequence ID" value="CAD6492115.1"/>
    <property type="molecule type" value="Genomic_DNA"/>
</dbReference>
<accession>A0A811TBG7</accession>
<evidence type="ECO:0000313" key="1">
    <source>
        <dbReference type="EMBL" id="CAD6492115.1"/>
    </source>
</evidence>
<reference evidence="1" key="1">
    <citation type="submission" date="2020-10" db="EMBL/GenBank/DDBJ databases">
        <authorList>
            <person name="Hahn C.J."/>
            <person name="Laso-Perez R."/>
            <person name="Vulcano F."/>
            <person name="Vaziourakis K.-M."/>
            <person name="Stokke R."/>
            <person name="Steen I.H."/>
            <person name="Teske A."/>
            <person name="Boetius A."/>
            <person name="Liebeke M."/>
            <person name="Amann R."/>
            <person name="Knittel K."/>
        </authorList>
    </citation>
    <scope>NUCLEOTIDE SEQUENCE</scope>
    <source>
        <strain evidence="1">Gfbio:e3339647-f889-4370-9287-4fb5cb688e4c:AG392M11_GoMArc1</strain>
    </source>
</reference>
<sequence>MLLINWLANFKKVDLKLKNKRMAIRVFDTGKISLRD</sequence>
<comment type="caution">
    <text evidence="1">The sequence shown here is derived from an EMBL/GenBank/DDBJ whole genome shotgun (WGS) entry which is preliminary data.</text>
</comment>
<name>A0A811TBG7_9EURY</name>
<protein>
    <submittedName>
        <fullName evidence="1">Uncharacterized protein</fullName>
    </submittedName>
</protein>
<dbReference type="AlphaFoldDB" id="A0A811TBG7"/>
<proteinExistence type="predicted"/>